<organism evidence="3 4">
    <name type="scientific">Schistosoma japonicum</name>
    <name type="common">Blood fluke</name>
    <dbReference type="NCBI Taxonomy" id="6182"/>
    <lineage>
        <taxon>Eukaryota</taxon>
        <taxon>Metazoa</taxon>
        <taxon>Spiralia</taxon>
        <taxon>Lophotrochozoa</taxon>
        <taxon>Platyhelminthes</taxon>
        <taxon>Trematoda</taxon>
        <taxon>Digenea</taxon>
        <taxon>Strigeidida</taxon>
        <taxon>Schistosomatoidea</taxon>
        <taxon>Schistosomatidae</taxon>
        <taxon>Schistosoma</taxon>
    </lineage>
</organism>
<feature type="compositionally biased region" description="Polar residues" evidence="1">
    <location>
        <begin position="312"/>
        <end position="324"/>
    </location>
</feature>
<dbReference type="EMBL" id="SKCS01000132">
    <property type="protein sequence ID" value="TNN16078.1"/>
    <property type="molecule type" value="Genomic_DNA"/>
</dbReference>
<dbReference type="InterPro" id="IPR046471">
    <property type="entry name" value="IntS14_C"/>
</dbReference>
<dbReference type="Pfam" id="PF20504">
    <property type="entry name" value="IntS14_C"/>
    <property type="match status" value="1"/>
</dbReference>
<evidence type="ECO:0000313" key="3">
    <source>
        <dbReference type="EMBL" id="TNN16078.1"/>
    </source>
</evidence>
<dbReference type="Proteomes" id="UP000311919">
    <property type="component" value="Unassembled WGS sequence"/>
</dbReference>
<evidence type="ECO:0000313" key="4">
    <source>
        <dbReference type="Proteomes" id="UP000311919"/>
    </source>
</evidence>
<feature type="domain" description="Integrator complex subunit 14 C-terminal" evidence="2">
    <location>
        <begin position="422"/>
        <end position="478"/>
    </location>
</feature>
<keyword evidence="4" id="KW-1185">Reference proteome</keyword>
<name>A0A4Z2DI16_SCHJA</name>
<evidence type="ECO:0000259" key="2">
    <source>
        <dbReference type="Pfam" id="PF20504"/>
    </source>
</evidence>
<sequence length="538" mass="60483">MIRLVIIDRQLRMLRPHEHLTLFSYSQLLCMLAKSVVIKLCSLENAGFVSVCDTSLSSSKGLLGTFSSDASSLCNEISHIEKTAKLFFPSESTATSILRIVKEVYFYYGPWSDIQVLLFTDGGSSYFTNSSFTWPVDFPESLFNDLSILFISLNNKSLSNDLMELYNKFQLKSTILEGSKYISDSKICTTDLCIDNLAKHIIEQCQSDQETPKVIINCGRLQGKAVLLPSPGVRSFTGISDLAMGSLFVEIFGFLNLSDLNNPPVNGRFTVISRTDSSDPDLLYLLLGALQSTKTAAMCNIYLVMTNRSVDSNTVQEPDSNISSKHQRHPHNQQHQSLKNSLNRTLWSHGYLHHIDVKQPILLLSVFERECTGLPWLGQFSHLAPVTDFAGSQLYDDRNDTSPFPVRTPDHLSYKIDSSRYVSWSSQSAMLADIIKVLRLSRRLPDKSALLYKELNRLRSAATIYGCPELLTQIHSMIMSIHQSNINQDNCTNSIVTTNNDQMKSLQTCLNNVSEILLLQQEVYTNDDVLSPDKKKIQ</sequence>
<reference evidence="3 4" key="1">
    <citation type="submission" date="2019-03" db="EMBL/GenBank/DDBJ databases">
        <title>An improved genome assembly of the fluke Schistosoma japonicum.</title>
        <authorList>
            <person name="Hu W."/>
            <person name="Luo F."/>
            <person name="Yin M."/>
            <person name="Mo X."/>
            <person name="Sun C."/>
            <person name="Wu Q."/>
            <person name="Zhu B."/>
            <person name="Xiang M."/>
            <person name="Wang J."/>
            <person name="Wang Y."/>
            <person name="Zhang T."/>
            <person name="Xu B."/>
            <person name="Zheng H."/>
            <person name="Feng Z."/>
        </authorList>
    </citation>
    <scope>NUCLEOTIDE SEQUENCE [LARGE SCALE GENOMIC DNA]</scope>
    <source>
        <strain evidence="3">HuSjv2</strain>
        <tissue evidence="3">Worms</tissue>
    </source>
</reference>
<proteinExistence type="predicted"/>
<dbReference type="GO" id="GO:0032039">
    <property type="term" value="C:integrator complex"/>
    <property type="evidence" value="ECO:0007669"/>
    <property type="project" value="InterPro"/>
</dbReference>
<dbReference type="OrthoDB" id="2374335at2759"/>
<dbReference type="AlphaFoldDB" id="A0A4Z2DI16"/>
<dbReference type="InterPro" id="IPR039841">
    <property type="entry name" value="INTS14"/>
</dbReference>
<comment type="caution">
    <text evidence="3">The sequence shown here is derived from an EMBL/GenBank/DDBJ whole genome shotgun (WGS) entry which is preliminary data.</text>
</comment>
<dbReference type="PANTHER" id="PTHR13532">
    <property type="match status" value="1"/>
</dbReference>
<accession>A0A4Z2DI16</accession>
<gene>
    <name evidence="3" type="ORF">EWB00_000790</name>
</gene>
<feature type="region of interest" description="Disordered" evidence="1">
    <location>
        <begin position="312"/>
        <end position="336"/>
    </location>
</feature>
<dbReference type="PANTHER" id="PTHR13532:SF3">
    <property type="entry name" value="INTEGRATOR COMPLEX SUBUNIT 14"/>
    <property type="match status" value="1"/>
</dbReference>
<dbReference type="GO" id="GO:0034472">
    <property type="term" value="P:snRNA 3'-end processing"/>
    <property type="evidence" value="ECO:0007669"/>
    <property type="project" value="TreeGrafter"/>
</dbReference>
<evidence type="ECO:0000256" key="1">
    <source>
        <dbReference type="SAM" id="MobiDB-lite"/>
    </source>
</evidence>
<protein>
    <submittedName>
        <fullName evidence="3">Integrator complex subunit 14 isoform 1</fullName>
    </submittedName>
</protein>
<dbReference type="STRING" id="6182.A0A4Z2DI16"/>